<feature type="transmembrane region" description="Helical" evidence="1">
    <location>
        <begin position="7"/>
        <end position="25"/>
    </location>
</feature>
<organism evidence="2 3">
    <name type="scientific">Cytobacillus gottheilii</name>
    <dbReference type="NCBI Taxonomy" id="859144"/>
    <lineage>
        <taxon>Bacteria</taxon>
        <taxon>Bacillati</taxon>
        <taxon>Bacillota</taxon>
        <taxon>Bacilli</taxon>
        <taxon>Bacillales</taxon>
        <taxon>Bacillaceae</taxon>
        <taxon>Cytobacillus</taxon>
    </lineage>
</organism>
<accession>A0ABX8FFU0</accession>
<feature type="transmembrane region" description="Helical" evidence="1">
    <location>
        <begin position="31"/>
        <end position="48"/>
    </location>
</feature>
<gene>
    <name evidence="2" type="ORF">J1899_07595</name>
</gene>
<reference evidence="2 3" key="1">
    <citation type="submission" date="2021-03" db="EMBL/GenBank/DDBJ databases">
        <title>The first data on the complete genome of the tetrodotoxin-producing bacterium.</title>
        <authorList>
            <person name="Melnikova D.I."/>
            <person name="Nijland R."/>
            <person name="Magarlamov T.Y."/>
        </authorList>
    </citation>
    <scope>NUCLEOTIDE SEQUENCE [LARGE SCALE GENOMIC DNA]</scope>
    <source>
        <strain evidence="2 3">1839</strain>
    </source>
</reference>
<keyword evidence="1" id="KW-0472">Membrane</keyword>
<evidence type="ECO:0000313" key="2">
    <source>
        <dbReference type="EMBL" id="QVY62899.1"/>
    </source>
</evidence>
<name>A0ABX8FFU0_9BACI</name>
<dbReference type="EMBL" id="CP071709">
    <property type="protein sequence ID" value="QVY62899.1"/>
    <property type="molecule type" value="Genomic_DNA"/>
</dbReference>
<protein>
    <submittedName>
        <fullName evidence="2">Uncharacterized protein</fullName>
    </submittedName>
</protein>
<dbReference type="Proteomes" id="UP000679247">
    <property type="component" value="Chromosome"/>
</dbReference>
<keyword evidence="3" id="KW-1185">Reference proteome</keyword>
<sequence>MKKIQLFSILAVLIFCFFLNVLGLLKLVPLFITAPLLFASLITFISFLNNRNRFKGF</sequence>
<dbReference type="RefSeq" id="WP_180320235.1">
    <property type="nucleotide sequence ID" value="NZ_CANKUS010000006.1"/>
</dbReference>
<proteinExistence type="predicted"/>
<evidence type="ECO:0000256" key="1">
    <source>
        <dbReference type="SAM" id="Phobius"/>
    </source>
</evidence>
<keyword evidence="1" id="KW-0812">Transmembrane</keyword>
<evidence type="ECO:0000313" key="3">
    <source>
        <dbReference type="Proteomes" id="UP000679247"/>
    </source>
</evidence>
<keyword evidence="1" id="KW-1133">Transmembrane helix</keyword>